<dbReference type="SUPFAM" id="SSF55681">
    <property type="entry name" value="Class II aaRS and biotin synthetases"/>
    <property type="match status" value="1"/>
</dbReference>
<evidence type="ECO:0000313" key="15">
    <source>
        <dbReference type="Proteomes" id="UP000463470"/>
    </source>
</evidence>
<dbReference type="FunFam" id="3.30.930.10:FF:000005">
    <property type="entry name" value="Histidine--tRNA ligase"/>
    <property type="match status" value="1"/>
</dbReference>
<comment type="similarity">
    <text evidence="2 11">Belongs to the class-II aminoacyl-tRNA synthetase family.</text>
</comment>
<evidence type="ECO:0000256" key="6">
    <source>
        <dbReference type="ARBA" id="ARBA00022741"/>
    </source>
</evidence>
<dbReference type="AlphaFoldDB" id="A0A845L7E8"/>
<keyword evidence="6 11" id="KW-0547">Nucleotide-binding</keyword>
<feature type="binding site" evidence="12">
    <location>
        <position position="126"/>
    </location>
    <ligand>
        <name>L-histidine</name>
        <dbReference type="ChEBI" id="CHEBI:57595"/>
    </ligand>
</feature>
<dbReference type="Gene3D" id="3.40.50.800">
    <property type="entry name" value="Anticodon-binding domain"/>
    <property type="match status" value="1"/>
</dbReference>
<comment type="subunit">
    <text evidence="3 11">Homodimer.</text>
</comment>
<accession>A0A845L7E8</accession>
<dbReference type="PIRSF" id="PIRSF001549">
    <property type="entry name" value="His-tRNA_synth"/>
    <property type="match status" value="1"/>
</dbReference>
<dbReference type="CDD" id="cd00773">
    <property type="entry name" value="HisRS-like_core"/>
    <property type="match status" value="1"/>
</dbReference>
<feature type="binding site" evidence="12">
    <location>
        <position position="257"/>
    </location>
    <ligand>
        <name>L-histidine</name>
        <dbReference type="ChEBI" id="CHEBI:57595"/>
    </ligand>
</feature>
<dbReference type="OrthoDB" id="9800814at2"/>
<evidence type="ECO:0000256" key="2">
    <source>
        <dbReference type="ARBA" id="ARBA00008226"/>
    </source>
</evidence>
<keyword evidence="8 11" id="KW-0648">Protein biosynthesis</keyword>
<proteinExistence type="inferred from homology"/>
<evidence type="ECO:0000259" key="13">
    <source>
        <dbReference type="PROSITE" id="PS50862"/>
    </source>
</evidence>
<feature type="binding site" evidence="12">
    <location>
        <begin position="81"/>
        <end position="83"/>
    </location>
    <ligand>
        <name>L-histidine</name>
        <dbReference type="ChEBI" id="CHEBI:57595"/>
    </ligand>
</feature>
<dbReference type="GO" id="GO:0004821">
    <property type="term" value="F:histidine-tRNA ligase activity"/>
    <property type="evidence" value="ECO:0007669"/>
    <property type="project" value="UniProtKB-UniRule"/>
</dbReference>
<dbReference type="InterPro" id="IPR045864">
    <property type="entry name" value="aa-tRNA-synth_II/BPL/LPL"/>
</dbReference>
<keyword evidence="4 11" id="KW-0963">Cytoplasm</keyword>
<dbReference type="PROSITE" id="PS50862">
    <property type="entry name" value="AA_TRNA_LIGASE_II"/>
    <property type="match status" value="1"/>
</dbReference>
<feature type="binding site" evidence="12">
    <location>
        <begin position="261"/>
        <end position="262"/>
    </location>
    <ligand>
        <name>L-histidine</name>
        <dbReference type="ChEBI" id="CHEBI:57595"/>
    </ligand>
</feature>
<dbReference type="InterPro" id="IPR004154">
    <property type="entry name" value="Anticodon-bd"/>
</dbReference>
<protein>
    <recommendedName>
        <fullName evidence="11">Histidine--tRNA ligase</fullName>
        <ecNumber evidence="11">6.1.1.21</ecNumber>
    </recommendedName>
    <alternativeName>
        <fullName evidence="11">Histidyl-tRNA synthetase</fullName>
        <shortName evidence="11">HisRS</shortName>
    </alternativeName>
</protein>
<dbReference type="Gene3D" id="3.30.930.10">
    <property type="entry name" value="Bira Bifunctional Protein, Domain 2"/>
    <property type="match status" value="1"/>
</dbReference>
<comment type="caution">
    <text evidence="14">The sequence shown here is derived from an EMBL/GenBank/DDBJ whole genome shotgun (WGS) entry which is preliminary data.</text>
</comment>
<dbReference type="Pfam" id="PF13393">
    <property type="entry name" value="tRNA-synt_His"/>
    <property type="match status" value="1"/>
</dbReference>
<evidence type="ECO:0000256" key="3">
    <source>
        <dbReference type="ARBA" id="ARBA00011738"/>
    </source>
</evidence>
<feature type="domain" description="Aminoacyl-transfer RNA synthetases class-II family profile" evidence="13">
    <location>
        <begin position="1"/>
        <end position="341"/>
    </location>
</feature>
<dbReference type="InterPro" id="IPR006195">
    <property type="entry name" value="aa-tRNA-synth_II"/>
</dbReference>
<dbReference type="EC" id="6.1.1.21" evidence="11"/>
<keyword evidence="7 11" id="KW-0067">ATP-binding</keyword>
<dbReference type="GO" id="GO:0006427">
    <property type="term" value="P:histidyl-tRNA aminoacylation"/>
    <property type="evidence" value="ECO:0007669"/>
    <property type="project" value="UniProtKB-UniRule"/>
</dbReference>
<dbReference type="InterPro" id="IPR004516">
    <property type="entry name" value="HisRS/HisZ"/>
</dbReference>
<dbReference type="CDD" id="cd00859">
    <property type="entry name" value="HisRS_anticodon"/>
    <property type="match status" value="1"/>
</dbReference>
<dbReference type="GO" id="GO:0005737">
    <property type="term" value="C:cytoplasm"/>
    <property type="evidence" value="ECO:0007669"/>
    <property type="project" value="UniProtKB-SubCell"/>
</dbReference>
<dbReference type="InterPro" id="IPR036621">
    <property type="entry name" value="Anticodon-bd_dom_sf"/>
</dbReference>
<reference evidence="14 15" key="1">
    <citation type="submission" date="2020-01" db="EMBL/GenBank/DDBJ databases">
        <title>Whole-genome sequence of Heliobacterium undosum DSM 13378.</title>
        <authorList>
            <person name="Kyndt J.A."/>
            <person name="Meyer T.E."/>
        </authorList>
    </citation>
    <scope>NUCLEOTIDE SEQUENCE [LARGE SCALE GENOMIC DNA]</scope>
    <source>
        <strain evidence="14 15">DSM 13378</strain>
    </source>
</reference>
<evidence type="ECO:0000313" key="14">
    <source>
        <dbReference type="EMBL" id="MZP30965.1"/>
    </source>
</evidence>
<evidence type="ECO:0000256" key="10">
    <source>
        <dbReference type="ARBA" id="ARBA00047639"/>
    </source>
</evidence>
<dbReference type="EMBL" id="WXEY01000022">
    <property type="protein sequence ID" value="MZP30965.1"/>
    <property type="molecule type" value="Genomic_DNA"/>
</dbReference>
<evidence type="ECO:0000256" key="4">
    <source>
        <dbReference type="ARBA" id="ARBA00022490"/>
    </source>
</evidence>
<name>A0A845L7E8_9FIRM</name>
<dbReference type="InterPro" id="IPR033656">
    <property type="entry name" value="HisRS_anticodon"/>
</dbReference>
<dbReference type="Proteomes" id="UP000463470">
    <property type="component" value="Unassembled WGS sequence"/>
</dbReference>
<evidence type="ECO:0000256" key="12">
    <source>
        <dbReference type="PIRSR" id="PIRSR001549-1"/>
    </source>
</evidence>
<keyword evidence="15" id="KW-1185">Reference proteome</keyword>
<evidence type="ECO:0000256" key="5">
    <source>
        <dbReference type="ARBA" id="ARBA00022598"/>
    </source>
</evidence>
<feature type="binding site" evidence="12">
    <location>
        <position position="130"/>
    </location>
    <ligand>
        <name>L-histidine</name>
        <dbReference type="ChEBI" id="CHEBI:57595"/>
    </ligand>
</feature>
<dbReference type="PANTHER" id="PTHR43707:SF1">
    <property type="entry name" value="HISTIDINE--TRNA LIGASE, MITOCHONDRIAL-RELATED"/>
    <property type="match status" value="1"/>
</dbReference>
<evidence type="ECO:0000256" key="8">
    <source>
        <dbReference type="ARBA" id="ARBA00022917"/>
    </source>
</evidence>
<dbReference type="GO" id="GO:0005524">
    <property type="term" value="F:ATP binding"/>
    <property type="evidence" value="ECO:0007669"/>
    <property type="project" value="UniProtKB-UniRule"/>
</dbReference>
<evidence type="ECO:0000256" key="1">
    <source>
        <dbReference type="ARBA" id="ARBA00004496"/>
    </source>
</evidence>
<dbReference type="PANTHER" id="PTHR43707">
    <property type="entry name" value="HISTIDYL-TRNA SYNTHETASE"/>
    <property type="match status" value="1"/>
</dbReference>
<comment type="catalytic activity">
    <reaction evidence="10 11">
        <text>tRNA(His) + L-histidine + ATP = L-histidyl-tRNA(His) + AMP + diphosphate + H(+)</text>
        <dbReference type="Rhea" id="RHEA:17313"/>
        <dbReference type="Rhea" id="RHEA-COMP:9665"/>
        <dbReference type="Rhea" id="RHEA-COMP:9689"/>
        <dbReference type="ChEBI" id="CHEBI:15378"/>
        <dbReference type="ChEBI" id="CHEBI:30616"/>
        <dbReference type="ChEBI" id="CHEBI:33019"/>
        <dbReference type="ChEBI" id="CHEBI:57595"/>
        <dbReference type="ChEBI" id="CHEBI:78442"/>
        <dbReference type="ChEBI" id="CHEBI:78527"/>
        <dbReference type="ChEBI" id="CHEBI:456215"/>
        <dbReference type="EC" id="6.1.1.21"/>
    </reaction>
</comment>
<feature type="binding site" evidence="12">
    <location>
        <position position="112"/>
    </location>
    <ligand>
        <name>L-histidine</name>
        <dbReference type="ChEBI" id="CHEBI:57595"/>
    </ligand>
</feature>
<organism evidence="14 15">
    <name type="scientific">Heliomicrobium undosum</name>
    <dbReference type="NCBI Taxonomy" id="121734"/>
    <lineage>
        <taxon>Bacteria</taxon>
        <taxon>Bacillati</taxon>
        <taxon>Bacillota</taxon>
        <taxon>Clostridia</taxon>
        <taxon>Eubacteriales</taxon>
        <taxon>Heliobacteriaceae</taxon>
        <taxon>Heliomicrobium</taxon>
    </lineage>
</organism>
<dbReference type="InterPro" id="IPR041715">
    <property type="entry name" value="HisRS-like_core"/>
</dbReference>
<evidence type="ECO:0000256" key="9">
    <source>
        <dbReference type="ARBA" id="ARBA00023146"/>
    </source>
</evidence>
<sequence>MLTGAPRGTKDILPAQSRHWQTLEDTIRRLCREYGYEEIRTPIFEHSEVFHRGVGETTDIVQKETYDFQDRGGRDLTLRPEGTAPTVRALLEHKLYAGPLPVKVYYTGPMFRFGRPQAGRLRQFHQFGIEVFGATGPRVDAEVIAMAMDFYSRLGLKNLELLLNSIGCQACRPAHREALHQFLSPKAGELCEDCKKRMDRNPLRVLDCKNQRCQELSQGAPTTVNHLCDDCANHFADVKELLDAAGVAYTLDDRLVRGLDYYTKTAFEIVSTDIGAQSSIGGGGRYDHLVEALGGPPVPGIGFGLGLERVLLTMENQGLLAADSREQRDLFIALAGEGTAPVAFGLAQTLRRRGVAVEMDYLERSLKAQMKTADRFHVPHVVIVGEGELKEGKITLRTMATGEQQQIPLDGATEYLYNLLANREN</sequence>
<gene>
    <name evidence="11" type="primary">hisS</name>
    <name evidence="14" type="ORF">GTO91_14705</name>
</gene>
<dbReference type="GO" id="GO:0140096">
    <property type="term" value="F:catalytic activity, acting on a protein"/>
    <property type="evidence" value="ECO:0007669"/>
    <property type="project" value="UniProtKB-ARBA"/>
</dbReference>
<evidence type="ECO:0000256" key="7">
    <source>
        <dbReference type="ARBA" id="ARBA00022840"/>
    </source>
</evidence>
<comment type="subcellular location">
    <subcellularLocation>
        <location evidence="1 11">Cytoplasm</location>
    </subcellularLocation>
</comment>
<dbReference type="HAMAP" id="MF_00127">
    <property type="entry name" value="His_tRNA_synth"/>
    <property type="match status" value="1"/>
</dbReference>
<keyword evidence="9 11" id="KW-0030">Aminoacyl-tRNA synthetase</keyword>
<dbReference type="NCBIfam" id="TIGR00442">
    <property type="entry name" value="hisS"/>
    <property type="match status" value="1"/>
</dbReference>
<dbReference type="RefSeq" id="WP_161259484.1">
    <property type="nucleotide sequence ID" value="NZ_WXEY01000022.1"/>
</dbReference>
<keyword evidence="5 11" id="KW-0436">Ligase</keyword>
<dbReference type="Pfam" id="PF03129">
    <property type="entry name" value="HGTP_anticodon"/>
    <property type="match status" value="1"/>
</dbReference>
<dbReference type="SUPFAM" id="SSF52954">
    <property type="entry name" value="Class II aaRS ABD-related"/>
    <property type="match status" value="1"/>
</dbReference>
<dbReference type="GO" id="GO:0016740">
    <property type="term" value="F:transferase activity"/>
    <property type="evidence" value="ECO:0007669"/>
    <property type="project" value="UniProtKB-ARBA"/>
</dbReference>
<evidence type="ECO:0000256" key="11">
    <source>
        <dbReference type="HAMAP-Rule" id="MF_00127"/>
    </source>
</evidence>
<dbReference type="InterPro" id="IPR015807">
    <property type="entry name" value="His-tRNA-ligase"/>
</dbReference>